<accession>A0A074XZ37</accession>
<dbReference type="PANTHER" id="PTHR13387">
    <property type="entry name" value="PROTEIN HGH1 HOMOLOG"/>
    <property type="match status" value="1"/>
</dbReference>
<dbReference type="HOGENOM" id="CLU_037769_2_1_1"/>
<gene>
    <name evidence="6" type="ORF">M438DRAFT_311642</name>
</gene>
<dbReference type="InterPro" id="IPR039717">
    <property type="entry name" value="Hgh1"/>
</dbReference>
<protein>
    <recommendedName>
        <fullName evidence="2">Protein HGH1 homolog</fullName>
    </recommendedName>
</protein>
<dbReference type="AlphaFoldDB" id="A0A074XZ37"/>
<dbReference type="RefSeq" id="XP_029765091.1">
    <property type="nucleotide sequence ID" value="XM_029902480.1"/>
</dbReference>
<feature type="domain" description="Protein HGH1 C-terminal" evidence="5">
    <location>
        <begin position="288"/>
        <end position="342"/>
    </location>
</feature>
<dbReference type="InterPro" id="IPR011989">
    <property type="entry name" value="ARM-like"/>
</dbReference>
<reference evidence="6 7" key="1">
    <citation type="journal article" date="2014" name="BMC Genomics">
        <title>Genome sequencing of four Aureobasidium pullulans varieties: biotechnological potential, stress tolerance, and description of new species.</title>
        <authorList>
            <person name="Gostin Ar C."/>
            <person name="Ohm R.A."/>
            <person name="Kogej T."/>
            <person name="Sonjak S."/>
            <person name="Turk M."/>
            <person name="Zajc J."/>
            <person name="Zalar P."/>
            <person name="Grube M."/>
            <person name="Sun H."/>
            <person name="Han J."/>
            <person name="Sharma A."/>
            <person name="Chiniquy J."/>
            <person name="Ngan C.Y."/>
            <person name="Lipzen A."/>
            <person name="Barry K."/>
            <person name="Grigoriev I.V."/>
            <person name="Gunde-Cimerman N."/>
        </authorList>
    </citation>
    <scope>NUCLEOTIDE SEQUENCE [LARGE SCALE GENOMIC DNA]</scope>
    <source>
        <strain evidence="6 7">EXF-150</strain>
    </source>
</reference>
<sequence length="364" mass="41698">MPTELEELVGFLHHGNTQIRQIAVENLVGFSTAQPSLFKYQNLEPCKDMKLLVRDYPPIAKNVLTILVNISSDEEVLKYLAEDDQFLEVLYSRITNAKEENADEMAMLLANLTKHDHLKTLLTLKRDIPKPLSTSPFAIDQLLDLFVKGQEGSYNEKANFDYLCYVFADISKYEEGRKHFLTPREEDENIIPLTKLIVFTEHKSTIRRRGVASTIKNAAFDTDAHAKMLSTDETEGGLNILPYLLLPLMGPEEYDDKDMDTMPEELQLLPPDKTREPETDIQIIHLETLLLLTTTREGRDFMREKNVYAVMRELHMHTESPDVQEACDRVVQIIARDEEGEGEEPPQPPKVQEIDDEDELVEVA</sequence>
<dbReference type="InterPro" id="IPR007205">
    <property type="entry name" value="Protein_HGH1_N"/>
</dbReference>
<dbReference type="PANTHER" id="PTHR13387:SF9">
    <property type="entry name" value="PROTEIN HGH1 HOMOLOG"/>
    <property type="match status" value="1"/>
</dbReference>
<dbReference type="Gene3D" id="1.25.10.10">
    <property type="entry name" value="Leucine-rich Repeat Variant"/>
    <property type="match status" value="1"/>
</dbReference>
<evidence type="ECO:0000259" key="4">
    <source>
        <dbReference type="Pfam" id="PF04063"/>
    </source>
</evidence>
<evidence type="ECO:0000313" key="7">
    <source>
        <dbReference type="Proteomes" id="UP000030706"/>
    </source>
</evidence>
<dbReference type="Pfam" id="PF04064">
    <property type="entry name" value="DUF384"/>
    <property type="match status" value="1"/>
</dbReference>
<dbReference type="EMBL" id="KL584975">
    <property type="protein sequence ID" value="KEQ88904.1"/>
    <property type="molecule type" value="Genomic_DNA"/>
</dbReference>
<keyword evidence="7" id="KW-1185">Reference proteome</keyword>
<dbReference type="OrthoDB" id="338814at2759"/>
<dbReference type="STRING" id="1043002.A0A074XZ37"/>
<feature type="compositionally biased region" description="Acidic residues" evidence="3">
    <location>
        <begin position="354"/>
        <end position="364"/>
    </location>
</feature>
<evidence type="ECO:0000256" key="3">
    <source>
        <dbReference type="SAM" id="MobiDB-lite"/>
    </source>
</evidence>
<evidence type="ECO:0000256" key="1">
    <source>
        <dbReference type="ARBA" id="ARBA00006712"/>
    </source>
</evidence>
<dbReference type="Pfam" id="PF04063">
    <property type="entry name" value="DUF383"/>
    <property type="match status" value="1"/>
</dbReference>
<dbReference type="InterPro" id="IPR016024">
    <property type="entry name" value="ARM-type_fold"/>
</dbReference>
<comment type="similarity">
    <text evidence="1">Belongs to the HGH1 family.</text>
</comment>
<dbReference type="GeneID" id="40744786"/>
<proteinExistence type="inferred from homology"/>
<evidence type="ECO:0000259" key="5">
    <source>
        <dbReference type="Pfam" id="PF04064"/>
    </source>
</evidence>
<name>A0A074XZ37_AURPU</name>
<evidence type="ECO:0000256" key="2">
    <source>
        <dbReference type="ARBA" id="ARBA00014076"/>
    </source>
</evidence>
<organism evidence="6 7">
    <name type="scientific">Aureobasidium pullulans EXF-150</name>
    <dbReference type="NCBI Taxonomy" id="1043002"/>
    <lineage>
        <taxon>Eukaryota</taxon>
        <taxon>Fungi</taxon>
        <taxon>Dikarya</taxon>
        <taxon>Ascomycota</taxon>
        <taxon>Pezizomycotina</taxon>
        <taxon>Dothideomycetes</taxon>
        <taxon>Dothideomycetidae</taxon>
        <taxon>Dothideales</taxon>
        <taxon>Saccotheciaceae</taxon>
        <taxon>Aureobasidium</taxon>
    </lineage>
</organism>
<dbReference type="Proteomes" id="UP000030706">
    <property type="component" value="Unassembled WGS sequence"/>
</dbReference>
<feature type="region of interest" description="Disordered" evidence="3">
    <location>
        <begin position="336"/>
        <end position="364"/>
    </location>
</feature>
<dbReference type="SUPFAM" id="SSF48371">
    <property type="entry name" value="ARM repeat"/>
    <property type="match status" value="1"/>
</dbReference>
<evidence type="ECO:0000313" key="6">
    <source>
        <dbReference type="EMBL" id="KEQ88904.1"/>
    </source>
</evidence>
<dbReference type="InterPro" id="IPR007206">
    <property type="entry name" value="Protein_HGH1_C"/>
</dbReference>
<feature type="domain" description="Protein HGH1 N-terminal" evidence="4">
    <location>
        <begin position="94"/>
        <end position="281"/>
    </location>
</feature>